<evidence type="ECO:0000259" key="11">
    <source>
        <dbReference type="Pfam" id="PF16916"/>
    </source>
</evidence>
<keyword evidence="6 9" id="KW-1133">Transmembrane helix</keyword>
<dbReference type="InterPro" id="IPR027470">
    <property type="entry name" value="Cation_efflux_CTD"/>
</dbReference>
<evidence type="ECO:0000256" key="5">
    <source>
        <dbReference type="ARBA" id="ARBA00022906"/>
    </source>
</evidence>
<dbReference type="InterPro" id="IPR050681">
    <property type="entry name" value="CDF/SLC30A"/>
</dbReference>
<keyword evidence="4 9" id="KW-0812">Transmembrane</keyword>
<dbReference type="InterPro" id="IPR002524">
    <property type="entry name" value="Cation_efflux"/>
</dbReference>
<feature type="transmembrane region" description="Helical" evidence="9">
    <location>
        <begin position="12"/>
        <end position="32"/>
    </location>
</feature>
<dbReference type="Proteomes" id="UP000274922">
    <property type="component" value="Unassembled WGS sequence"/>
</dbReference>
<dbReference type="GO" id="GO:0005385">
    <property type="term" value="F:zinc ion transmembrane transporter activity"/>
    <property type="evidence" value="ECO:0007669"/>
    <property type="project" value="TreeGrafter"/>
</dbReference>
<dbReference type="NCBIfam" id="TIGR01297">
    <property type="entry name" value="CDF"/>
    <property type="match status" value="1"/>
</dbReference>
<dbReference type="Gene3D" id="1.20.1510.10">
    <property type="entry name" value="Cation efflux protein transmembrane domain"/>
    <property type="match status" value="1"/>
</dbReference>
<dbReference type="PANTHER" id="PTHR11562">
    <property type="entry name" value="CATION EFFLUX PROTEIN/ ZINC TRANSPORTER"/>
    <property type="match status" value="1"/>
</dbReference>
<feature type="transmembrane region" description="Helical" evidence="9">
    <location>
        <begin position="184"/>
        <end position="205"/>
    </location>
</feature>
<evidence type="ECO:0000256" key="7">
    <source>
        <dbReference type="ARBA" id="ARBA00023065"/>
    </source>
</evidence>
<keyword evidence="7" id="KW-0406">Ion transport</keyword>
<evidence type="ECO:0000259" key="10">
    <source>
        <dbReference type="Pfam" id="PF01545"/>
    </source>
</evidence>
<keyword evidence="3" id="KW-0813">Transport</keyword>
<feature type="domain" description="Cation efflux protein transmembrane" evidence="10">
    <location>
        <begin position="12"/>
        <end position="213"/>
    </location>
</feature>
<feature type="transmembrane region" description="Helical" evidence="9">
    <location>
        <begin position="79"/>
        <end position="98"/>
    </location>
</feature>
<comment type="subcellular location">
    <subcellularLocation>
        <location evidence="1">Membrane</location>
        <topology evidence="1">Multi-pass membrane protein</topology>
    </subcellularLocation>
</comment>
<dbReference type="GO" id="GO:0030003">
    <property type="term" value="P:intracellular monoatomic cation homeostasis"/>
    <property type="evidence" value="ECO:0007669"/>
    <property type="project" value="UniProtKB-ARBA"/>
</dbReference>
<dbReference type="PANTHER" id="PTHR11562:SF17">
    <property type="entry name" value="RE54080P-RELATED"/>
    <property type="match status" value="1"/>
</dbReference>
<dbReference type="STRING" id="1555241.A0A4P9XC89"/>
<gene>
    <name evidence="12" type="ORF">CXG81DRAFT_10433</name>
</gene>
<name>A0A4P9XC89_9FUNG</name>
<evidence type="ECO:0000256" key="4">
    <source>
        <dbReference type="ARBA" id="ARBA00022692"/>
    </source>
</evidence>
<keyword evidence="5" id="KW-0862">Zinc</keyword>
<dbReference type="EMBL" id="ML014136">
    <property type="protein sequence ID" value="RKP02751.1"/>
    <property type="molecule type" value="Genomic_DNA"/>
</dbReference>
<dbReference type="OrthoDB" id="9944568at2759"/>
<evidence type="ECO:0000256" key="2">
    <source>
        <dbReference type="ARBA" id="ARBA00008873"/>
    </source>
</evidence>
<dbReference type="SUPFAM" id="SSF161111">
    <property type="entry name" value="Cation efflux protein transmembrane domain-like"/>
    <property type="match status" value="1"/>
</dbReference>
<dbReference type="GO" id="GO:0098771">
    <property type="term" value="P:inorganic ion homeostasis"/>
    <property type="evidence" value="ECO:0007669"/>
    <property type="project" value="UniProtKB-ARBA"/>
</dbReference>
<dbReference type="GO" id="GO:0005886">
    <property type="term" value="C:plasma membrane"/>
    <property type="evidence" value="ECO:0007669"/>
    <property type="project" value="TreeGrafter"/>
</dbReference>
<feature type="transmembrane region" description="Helical" evidence="9">
    <location>
        <begin position="155"/>
        <end position="178"/>
    </location>
</feature>
<dbReference type="InterPro" id="IPR027469">
    <property type="entry name" value="Cation_efflux_TMD_sf"/>
</dbReference>
<keyword evidence="8 9" id="KW-0472">Membrane</keyword>
<keyword evidence="13" id="KW-1185">Reference proteome</keyword>
<sequence>MSPENRAARRKLWIATGLCFAFFCVELVAGIWSGSLAILSDSFHLLSDIAGFGISLTALYLSSQPATDRHSFGFHRAEIIGAVVSTFLIWVLTAGLLYEAVNRLRDPQPIDGKIMFITAAIGVGGHGHDDEGATAATPLITNPAPKILNINVHSAAIHVIGDLLSSIGVLISAGIIWYDPTKTMVDPICTFIFSIFVVLTTVRLMSNSFSVLMEGTPAHIDPAAVLQDLRAVPGVTDVHDLHIWSMTVGQVALVAHAVTPTVGESFSADVYNEVLLKCREIVCVKYAIHHSTIQIDVGPDDHCNPRMCRR</sequence>
<comment type="similarity">
    <text evidence="2">Belongs to the cation diffusion facilitator (CDF) transporter (TC 2.A.4) family. SLC30A subfamily.</text>
</comment>
<evidence type="ECO:0000256" key="9">
    <source>
        <dbReference type="SAM" id="Phobius"/>
    </source>
</evidence>
<evidence type="ECO:0000256" key="3">
    <source>
        <dbReference type="ARBA" id="ARBA00022448"/>
    </source>
</evidence>
<reference evidence="13" key="1">
    <citation type="journal article" date="2018" name="Nat. Microbiol.">
        <title>Leveraging single-cell genomics to expand the fungal tree of life.</title>
        <authorList>
            <person name="Ahrendt S.R."/>
            <person name="Quandt C.A."/>
            <person name="Ciobanu D."/>
            <person name="Clum A."/>
            <person name="Salamov A."/>
            <person name="Andreopoulos B."/>
            <person name="Cheng J.F."/>
            <person name="Woyke T."/>
            <person name="Pelin A."/>
            <person name="Henrissat B."/>
            <person name="Reynolds N.K."/>
            <person name="Benny G.L."/>
            <person name="Smith M.E."/>
            <person name="James T.Y."/>
            <person name="Grigoriev I.V."/>
        </authorList>
    </citation>
    <scope>NUCLEOTIDE SEQUENCE [LARGE SCALE GENOMIC DNA]</scope>
    <source>
        <strain evidence="13">ATCC 52028</strain>
    </source>
</reference>
<evidence type="ECO:0000313" key="12">
    <source>
        <dbReference type="EMBL" id="RKP02751.1"/>
    </source>
</evidence>
<accession>A0A4P9XC89</accession>
<dbReference type="Pfam" id="PF01545">
    <property type="entry name" value="Cation_efflux"/>
    <property type="match status" value="1"/>
</dbReference>
<feature type="domain" description="Cation efflux protein cytoplasmic" evidence="11">
    <location>
        <begin position="220"/>
        <end position="296"/>
    </location>
</feature>
<proteinExistence type="inferred from homology"/>
<evidence type="ECO:0000313" key="13">
    <source>
        <dbReference type="Proteomes" id="UP000274922"/>
    </source>
</evidence>
<dbReference type="AlphaFoldDB" id="A0A4P9XC89"/>
<keyword evidence="5" id="KW-0864">Zinc transport</keyword>
<dbReference type="InterPro" id="IPR058533">
    <property type="entry name" value="Cation_efflux_TM"/>
</dbReference>
<dbReference type="Pfam" id="PF16916">
    <property type="entry name" value="ZT_dimer"/>
    <property type="match status" value="1"/>
</dbReference>
<evidence type="ECO:0000256" key="8">
    <source>
        <dbReference type="ARBA" id="ARBA00023136"/>
    </source>
</evidence>
<evidence type="ECO:0008006" key="14">
    <source>
        <dbReference type="Google" id="ProtNLM"/>
    </source>
</evidence>
<organism evidence="12 13">
    <name type="scientific">Caulochytrium protostelioides</name>
    <dbReference type="NCBI Taxonomy" id="1555241"/>
    <lineage>
        <taxon>Eukaryota</taxon>
        <taxon>Fungi</taxon>
        <taxon>Fungi incertae sedis</taxon>
        <taxon>Chytridiomycota</taxon>
        <taxon>Chytridiomycota incertae sedis</taxon>
        <taxon>Chytridiomycetes</taxon>
        <taxon>Caulochytriales</taxon>
        <taxon>Caulochytriaceae</taxon>
        <taxon>Caulochytrium</taxon>
    </lineage>
</organism>
<evidence type="ECO:0000256" key="1">
    <source>
        <dbReference type="ARBA" id="ARBA00004141"/>
    </source>
</evidence>
<protein>
    <recommendedName>
        <fullName evidence="14">Cation efflux protein</fullName>
    </recommendedName>
</protein>
<evidence type="ECO:0000256" key="6">
    <source>
        <dbReference type="ARBA" id="ARBA00022989"/>
    </source>
</evidence>